<dbReference type="GO" id="GO:0030170">
    <property type="term" value="F:pyridoxal phosphate binding"/>
    <property type="evidence" value="ECO:0007669"/>
    <property type="project" value="InterPro"/>
</dbReference>
<dbReference type="HOGENOM" id="CLU_017584_15_0_6"/>
<dbReference type="EC" id="4.4.1.13" evidence="2"/>
<proteinExistence type="inferred from homology"/>
<dbReference type="GO" id="GO:0008483">
    <property type="term" value="F:transaminase activity"/>
    <property type="evidence" value="ECO:0007669"/>
    <property type="project" value="UniProtKB-KW"/>
</dbReference>
<dbReference type="Pfam" id="PF00155">
    <property type="entry name" value="Aminotran_1_2"/>
    <property type="match status" value="1"/>
</dbReference>
<dbReference type="PANTHER" id="PTHR43525:SF1">
    <property type="entry name" value="PROTEIN MALY"/>
    <property type="match status" value="1"/>
</dbReference>
<dbReference type="KEGG" id="ypm:YP_2630"/>
<dbReference type="Gene3D" id="3.90.1150.10">
    <property type="entry name" value="Aspartate Aminotransferase, domain 1"/>
    <property type="match status" value="1"/>
</dbReference>
<evidence type="ECO:0000256" key="1">
    <source>
        <dbReference type="ARBA" id="ARBA00001933"/>
    </source>
</evidence>
<keyword evidence="4" id="KW-0456">Lyase</keyword>
<evidence type="ECO:0000256" key="5">
    <source>
        <dbReference type="ARBA" id="ARBA00037974"/>
    </source>
</evidence>
<dbReference type="Proteomes" id="UP000001019">
    <property type="component" value="Chromosome"/>
</dbReference>
<dbReference type="InterPro" id="IPR015424">
    <property type="entry name" value="PyrdxlP-dep_Trfase"/>
</dbReference>
<evidence type="ECO:0000259" key="6">
    <source>
        <dbReference type="Pfam" id="PF00155"/>
    </source>
</evidence>
<gene>
    <name evidence="7" type="primary">malY</name>
    <name evidence="7" type="ordered locus">YP_2630</name>
</gene>
<dbReference type="InterPro" id="IPR051798">
    <property type="entry name" value="Class-II_PLP-Dep_Aminotrans"/>
</dbReference>
<dbReference type="NCBIfam" id="TIGR04350">
    <property type="entry name" value="C_S_lyase_PatB"/>
    <property type="match status" value="1"/>
</dbReference>
<dbReference type="PANTHER" id="PTHR43525">
    <property type="entry name" value="PROTEIN MALY"/>
    <property type="match status" value="1"/>
</dbReference>
<dbReference type="EMBL" id="AE017042">
    <property type="protein sequence ID" value="AAS62822.1"/>
    <property type="molecule type" value="Genomic_DNA"/>
</dbReference>
<accession>A0A0H2W7D2</accession>
<evidence type="ECO:0000313" key="8">
    <source>
        <dbReference type="Proteomes" id="UP000001019"/>
    </source>
</evidence>
<dbReference type="GO" id="GO:0047804">
    <property type="term" value="F:cysteine-S-conjugate beta-lyase activity"/>
    <property type="evidence" value="ECO:0007669"/>
    <property type="project" value="UniProtKB-EC"/>
</dbReference>
<protein>
    <recommendedName>
        <fullName evidence="2">cysteine-S-conjugate beta-lyase</fullName>
        <ecNumber evidence="2">4.4.1.13</ecNumber>
    </recommendedName>
</protein>
<dbReference type="InterPro" id="IPR015421">
    <property type="entry name" value="PyrdxlP-dep_Trfase_major"/>
</dbReference>
<comment type="similarity">
    <text evidence="5">Belongs to the class-II pyridoxal-phosphate-dependent aminotransferase family. MalY/PatB cystathionine beta-lyase subfamily.</text>
</comment>
<evidence type="ECO:0000256" key="4">
    <source>
        <dbReference type="ARBA" id="ARBA00023239"/>
    </source>
</evidence>
<comment type="cofactor">
    <cofactor evidence="1">
        <name>pyridoxal 5'-phosphate</name>
        <dbReference type="ChEBI" id="CHEBI:597326"/>
    </cofactor>
</comment>
<dbReference type="EnsemblBacteria" id="AAS62822">
    <property type="protein sequence ID" value="AAS62822"/>
    <property type="gene ID" value="YP_2630"/>
</dbReference>
<dbReference type="InterPro" id="IPR027619">
    <property type="entry name" value="C-S_lyase_PatB-like"/>
</dbReference>
<evidence type="ECO:0000313" key="7">
    <source>
        <dbReference type="EMBL" id="AAS62822.1"/>
    </source>
</evidence>
<sequence length="408" mass="46360">MVLNFLTSRTSEERDMDYNFDEVIDRSNTACEKWDAHYLNARFGMTDLTPMWVADMDFRSPDSVISALSERVNHGIYGYTFRPDSFLDAITQWVKKRHQWLIKPEWISHSPGVVPGLAMAIRGLTKPGDKILIQSPVYHHFANVIARNDREVVASELLYDNEKYDIDFAHFEACIATGVKLFILCNPHNPVGRVWTRDELTTMGNICLRHNVIVIADEIHCDIVFKGSKFTPFASISPDFENNSITCMAPSKTFNLLGTQTSAIIIPNQELRNKYETELNSLALGNPNPFGVIALETAYKEGEEWLESLLGYLQHNLDFAVDFFKKYIPKITLVKPEGTYLLWLDCRGLGLTPYELEQFILTKAKLALNEGHIFGESGENFMRMNIGCPKSVLTSALIQLKYAVDDLN</sequence>
<feature type="domain" description="Aminotransferase class I/classII large" evidence="6">
    <location>
        <begin position="60"/>
        <end position="396"/>
    </location>
</feature>
<evidence type="ECO:0000256" key="3">
    <source>
        <dbReference type="ARBA" id="ARBA00022898"/>
    </source>
</evidence>
<keyword evidence="7" id="KW-0808">Transferase</keyword>
<dbReference type="Gene3D" id="3.40.640.10">
    <property type="entry name" value="Type I PLP-dependent aspartate aminotransferase-like (Major domain)"/>
    <property type="match status" value="1"/>
</dbReference>
<reference evidence="8" key="1">
    <citation type="journal article" date="2004" name="DNA Res.">
        <title>Complete genome sequence of Yersinia pestis strain 91001, an isolate avirulent to humans.</title>
        <authorList>
            <person name="Song Y."/>
            <person name="Tong Z."/>
            <person name="Wang J."/>
            <person name="Wang L."/>
            <person name="Guo Z."/>
            <person name="Han Y."/>
            <person name="Zhang J."/>
            <person name="Pei D."/>
            <person name="Zhou D."/>
            <person name="Qin H."/>
            <person name="Pang X."/>
            <person name="Han Y."/>
            <person name="Zhai J."/>
            <person name="Li M."/>
            <person name="Cui B."/>
            <person name="Qi Z."/>
            <person name="Jin L."/>
            <person name="Dai R."/>
            <person name="Chen F."/>
            <person name="Li S."/>
            <person name="Ye C."/>
            <person name="Du Z."/>
            <person name="Lin W."/>
            <person name="Wang J."/>
            <person name="Yu J."/>
            <person name="Yang H."/>
            <person name="Wang J."/>
            <person name="Huang P."/>
            <person name="Yang R."/>
        </authorList>
    </citation>
    <scope>NUCLEOTIDE SEQUENCE [LARGE SCALE GENOMIC DNA]</scope>
    <source>
        <strain evidence="8">91001 / Biovar Mediaevalis</strain>
    </source>
</reference>
<dbReference type="InterPro" id="IPR015422">
    <property type="entry name" value="PyrdxlP-dep_Trfase_small"/>
</dbReference>
<name>A0A0H2W7D2_YERPE</name>
<dbReference type="CDD" id="cd00609">
    <property type="entry name" value="AAT_like"/>
    <property type="match status" value="1"/>
</dbReference>
<dbReference type="AlphaFoldDB" id="A0A0H2W7D2"/>
<organism evidence="7 8">
    <name type="scientific">Yersinia pestis</name>
    <dbReference type="NCBI Taxonomy" id="632"/>
    <lineage>
        <taxon>Bacteria</taxon>
        <taxon>Pseudomonadati</taxon>
        <taxon>Pseudomonadota</taxon>
        <taxon>Gammaproteobacteria</taxon>
        <taxon>Enterobacterales</taxon>
        <taxon>Yersiniaceae</taxon>
        <taxon>Yersinia</taxon>
    </lineage>
</organism>
<dbReference type="SUPFAM" id="SSF53383">
    <property type="entry name" value="PLP-dependent transferases"/>
    <property type="match status" value="1"/>
</dbReference>
<keyword evidence="7" id="KW-0032">Aminotransferase</keyword>
<evidence type="ECO:0000256" key="2">
    <source>
        <dbReference type="ARBA" id="ARBA00012224"/>
    </source>
</evidence>
<dbReference type="InterPro" id="IPR004839">
    <property type="entry name" value="Aminotransferase_I/II_large"/>
</dbReference>
<keyword evidence="3" id="KW-0663">Pyridoxal phosphate</keyword>